<accession>A0A6V7V4G7</accession>
<evidence type="ECO:0000313" key="1">
    <source>
        <dbReference type="EMBL" id="CAD2169677.1"/>
    </source>
</evidence>
<sequence length="115" mass="13251">MLQQALLVYQQEHRQAQQALQQEHRQALLDQQLKQFLQLNCHQLRNVLAPLQRSAATILNAKFAINIRCAMNIIIQILACKGGIINTLLLLKVFPCLFNNSIFIDSFSFNIFENE</sequence>
<organism evidence="1 2">
    <name type="scientific">Meloidogyne enterolobii</name>
    <name type="common">Root-knot nematode worm</name>
    <name type="synonym">Meloidogyne mayaguensis</name>
    <dbReference type="NCBI Taxonomy" id="390850"/>
    <lineage>
        <taxon>Eukaryota</taxon>
        <taxon>Metazoa</taxon>
        <taxon>Ecdysozoa</taxon>
        <taxon>Nematoda</taxon>
        <taxon>Chromadorea</taxon>
        <taxon>Rhabditida</taxon>
        <taxon>Tylenchina</taxon>
        <taxon>Tylenchomorpha</taxon>
        <taxon>Tylenchoidea</taxon>
        <taxon>Meloidogynidae</taxon>
        <taxon>Meloidogyninae</taxon>
        <taxon>Meloidogyne</taxon>
    </lineage>
</organism>
<proteinExistence type="predicted"/>
<protein>
    <submittedName>
        <fullName evidence="1">Uncharacterized protein</fullName>
    </submittedName>
</protein>
<evidence type="ECO:0000313" key="2">
    <source>
        <dbReference type="Proteomes" id="UP000580250"/>
    </source>
</evidence>
<gene>
    <name evidence="1" type="ORF">MENT_LOCUS21027</name>
</gene>
<dbReference type="Proteomes" id="UP000580250">
    <property type="component" value="Unassembled WGS sequence"/>
</dbReference>
<dbReference type="EMBL" id="CAJEWN010000156">
    <property type="protein sequence ID" value="CAD2169677.1"/>
    <property type="molecule type" value="Genomic_DNA"/>
</dbReference>
<reference evidence="1 2" key="1">
    <citation type="submission" date="2020-08" db="EMBL/GenBank/DDBJ databases">
        <authorList>
            <person name="Koutsovoulos G."/>
            <person name="Danchin GJ E."/>
        </authorList>
    </citation>
    <scope>NUCLEOTIDE SEQUENCE [LARGE SCALE GENOMIC DNA]</scope>
</reference>
<name>A0A6V7V4G7_MELEN</name>
<comment type="caution">
    <text evidence="1">The sequence shown here is derived from an EMBL/GenBank/DDBJ whole genome shotgun (WGS) entry which is preliminary data.</text>
</comment>
<dbReference type="AlphaFoldDB" id="A0A6V7V4G7"/>